<accession>A0A8B2NKX8</accession>
<evidence type="ECO:0000256" key="1">
    <source>
        <dbReference type="ARBA" id="ARBA00022679"/>
    </source>
</evidence>
<dbReference type="InterPro" id="IPR023606">
    <property type="entry name" value="CoA-Trfase_III_dom_1_sf"/>
</dbReference>
<dbReference type="PANTHER" id="PTHR48207:SF4">
    <property type="entry name" value="BLL6097 PROTEIN"/>
    <property type="match status" value="1"/>
</dbReference>
<organism evidence="2 3">
    <name type="scientific">Acuticoccus sediminis</name>
    <dbReference type="NCBI Taxonomy" id="2184697"/>
    <lineage>
        <taxon>Bacteria</taxon>
        <taxon>Pseudomonadati</taxon>
        <taxon>Pseudomonadota</taxon>
        <taxon>Alphaproteobacteria</taxon>
        <taxon>Hyphomicrobiales</taxon>
        <taxon>Amorphaceae</taxon>
        <taxon>Acuticoccus</taxon>
    </lineage>
</organism>
<comment type="caution">
    <text evidence="2">The sequence shown here is derived from an EMBL/GenBank/DDBJ whole genome shotgun (WGS) entry which is preliminary data.</text>
</comment>
<dbReference type="OrthoDB" id="7208981at2"/>
<protein>
    <submittedName>
        <fullName evidence="2">CoA transferase</fullName>
    </submittedName>
</protein>
<keyword evidence="1 2" id="KW-0808">Transferase</keyword>
<dbReference type="GO" id="GO:0008410">
    <property type="term" value="F:CoA-transferase activity"/>
    <property type="evidence" value="ECO:0007669"/>
    <property type="project" value="TreeGrafter"/>
</dbReference>
<dbReference type="EMBL" id="QHHQ01000011">
    <property type="protein sequence ID" value="RAH96805.1"/>
    <property type="molecule type" value="Genomic_DNA"/>
</dbReference>
<name>A0A8B2NKX8_9HYPH</name>
<dbReference type="SUPFAM" id="SSF89796">
    <property type="entry name" value="CoA-transferase family III (CaiB/BaiF)"/>
    <property type="match status" value="1"/>
</dbReference>
<dbReference type="AlphaFoldDB" id="A0A8B2NKX8"/>
<evidence type="ECO:0000313" key="2">
    <source>
        <dbReference type="EMBL" id="RAH96805.1"/>
    </source>
</evidence>
<dbReference type="PANTHER" id="PTHR48207">
    <property type="entry name" value="SUCCINATE--HYDROXYMETHYLGLUTARATE COA-TRANSFERASE"/>
    <property type="match status" value="1"/>
</dbReference>
<dbReference type="InterPro" id="IPR044855">
    <property type="entry name" value="CoA-Trfase_III_dom3_sf"/>
</dbReference>
<dbReference type="RefSeq" id="WP_111352327.1">
    <property type="nucleotide sequence ID" value="NZ_QHHQ01000011.1"/>
</dbReference>
<dbReference type="InterPro" id="IPR003673">
    <property type="entry name" value="CoA-Trfase_fam_III"/>
</dbReference>
<dbReference type="Gene3D" id="3.40.50.10540">
    <property type="entry name" value="Crotonobetainyl-coa:carnitine coa-transferase, domain 1"/>
    <property type="match status" value="1"/>
</dbReference>
<proteinExistence type="predicted"/>
<keyword evidence="3" id="KW-1185">Reference proteome</keyword>
<dbReference type="Proteomes" id="UP000249590">
    <property type="component" value="Unassembled WGS sequence"/>
</dbReference>
<dbReference type="Pfam" id="PF02515">
    <property type="entry name" value="CoA_transf_3"/>
    <property type="match status" value="1"/>
</dbReference>
<dbReference type="InterPro" id="IPR050483">
    <property type="entry name" value="CoA-transferase_III_domain"/>
</dbReference>
<dbReference type="Gene3D" id="3.30.1540.10">
    <property type="entry name" value="formyl-coa transferase, domain 3"/>
    <property type="match status" value="1"/>
</dbReference>
<reference evidence="2 3" key="1">
    <citation type="submission" date="2018-05" db="EMBL/GenBank/DDBJ databases">
        <title>Acuticoccus sediminis sp. nov., isolated from deep-sea sediment of Indian Ocean.</title>
        <authorList>
            <person name="Liu X."/>
            <person name="Lai Q."/>
            <person name="Du Y."/>
            <person name="Sun F."/>
            <person name="Zhang X."/>
            <person name="Wang S."/>
            <person name="Shao Z."/>
        </authorList>
    </citation>
    <scope>NUCLEOTIDE SEQUENCE [LARGE SCALE GENOMIC DNA]</scope>
    <source>
        <strain evidence="2 3">PTG4-2</strain>
    </source>
</reference>
<evidence type="ECO:0000313" key="3">
    <source>
        <dbReference type="Proteomes" id="UP000249590"/>
    </source>
</evidence>
<sequence>MSPLSGIRIVDLTAILMGPYATQFLADYGADVVKVESMQGDLVRDIGPMRSPQMGPIFLNVNRSKRSIAVDLKTPEGRGLLLDLCRDADVLVYNIRPAAMARLGLSYEEVAGVNPRIIYAGCYGYGQDGPYAANPAYDDLIQGGACLPYLYATASGQEPRYVPAALADRIVGLTILSGILAALVARNTTGEGQRVDVPMFETMVNVIMSDHLGGLTFEEPLDEGGYHRQMARDRRPYKTSDGYVCALIYTDKHWRRFLDAVGYGDRMDTDPRYATFTARTANIDTIYAELTEIFLSRTSAEWVDLFNEIDVPVMWMHDFRSVLEDEHLQAVGFFRKIDHPTEGRLTSMANPVKLSATPVAEPRPVPRLGEQTVEILQSLGRSQDEIDSLIARKIVRAAAPEPSGAAVAPARHANRQ</sequence>
<gene>
    <name evidence="2" type="ORF">DLJ53_31580</name>
</gene>